<keyword evidence="1" id="KW-1133">Transmembrane helix</keyword>
<dbReference type="RefSeq" id="WP_167941389.1">
    <property type="nucleotide sequence ID" value="NZ_JAATJA010000002.1"/>
</dbReference>
<dbReference type="AlphaFoldDB" id="A0A846QMR1"/>
<protein>
    <submittedName>
        <fullName evidence="2">Uncharacterized protein</fullName>
    </submittedName>
</protein>
<reference evidence="2 3" key="1">
    <citation type="submission" date="2020-03" db="EMBL/GenBank/DDBJ databases">
        <title>Genomic Encyclopedia of Type Strains, Phase IV (KMG-IV): sequencing the most valuable type-strain genomes for metagenomic binning, comparative biology and taxonomic classification.</title>
        <authorList>
            <person name="Goeker M."/>
        </authorList>
    </citation>
    <scope>NUCLEOTIDE SEQUENCE [LARGE SCALE GENOMIC DNA]</scope>
    <source>
        <strain evidence="2 3">DSM 24233</strain>
    </source>
</reference>
<evidence type="ECO:0000256" key="1">
    <source>
        <dbReference type="SAM" id="Phobius"/>
    </source>
</evidence>
<sequence>MRIEMGRDDISGILIWSCWLVVLAVCLSLVTGSAGEYEPLAAQRFGILAALWAATGPLLWVWRKRRNVRR</sequence>
<proteinExistence type="predicted"/>
<keyword evidence="1" id="KW-0472">Membrane</keyword>
<comment type="caution">
    <text evidence="2">The sequence shown here is derived from an EMBL/GenBank/DDBJ whole genome shotgun (WGS) entry which is preliminary data.</text>
</comment>
<feature type="transmembrane region" description="Helical" evidence="1">
    <location>
        <begin position="41"/>
        <end position="62"/>
    </location>
</feature>
<evidence type="ECO:0000313" key="3">
    <source>
        <dbReference type="Proteomes" id="UP000580856"/>
    </source>
</evidence>
<keyword evidence="1" id="KW-0812">Transmembrane</keyword>
<name>A0A846QMR1_9BACT</name>
<dbReference type="EMBL" id="JAATJA010000002">
    <property type="protein sequence ID" value="NJB68310.1"/>
    <property type="molecule type" value="Genomic_DNA"/>
</dbReference>
<gene>
    <name evidence="2" type="ORF">GGQ74_001983</name>
</gene>
<feature type="transmembrane region" description="Helical" evidence="1">
    <location>
        <begin position="12"/>
        <end position="35"/>
    </location>
</feature>
<accession>A0A846QMR1</accession>
<organism evidence="2 3">
    <name type="scientific">Desulfobaculum xiamenense</name>
    <dbReference type="NCBI Taxonomy" id="995050"/>
    <lineage>
        <taxon>Bacteria</taxon>
        <taxon>Pseudomonadati</taxon>
        <taxon>Thermodesulfobacteriota</taxon>
        <taxon>Desulfovibrionia</taxon>
        <taxon>Desulfovibrionales</taxon>
        <taxon>Desulfovibrionaceae</taxon>
        <taxon>Desulfobaculum</taxon>
    </lineage>
</organism>
<dbReference type="Proteomes" id="UP000580856">
    <property type="component" value="Unassembled WGS sequence"/>
</dbReference>
<evidence type="ECO:0000313" key="2">
    <source>
        <dbReference type="EMBL" id="NJB68310.1"/>
    </source>
</evidence>
<keyword evidence="3" id="KW-1185">Reference proteome</keyword>